<dbReference type="Gene3D" id="3.40.50.150">
    <property type="entry name" value="Vaccinia Virus protein VP39"/>
    <property type="match status" value="1"/>
</dbReference>
<dbReference type="Proteomes" id="UP000789405">
    <property type="component" value="Unassembled WGS sequence"/>
</dbReference>
<feature type="domain" description="Methyltransferase" evidence="1">
    <location>
        <begin position="61"/>
        <end position="152"/>
    </location>
</feature>
<dbReference type="PANTHER" id="PTHR43591:SF24">
    <property type="entry name" value="2-METHOXY-6-POLYPRENYL-1,4-BENZOQUINOL METHYLASE, MITOCHONDRIAL"/>
    <property type="match status" value="1"/>
</dbReference>
<protein>
    <submittedName>
        <fullName evidence="2">17744_t:CDS:1</fullName>
    </submittedName>
</protein>
<evidence type="ECO:0000259" key="1">
    <source>
        <dbReference type="Pfam" id="PF13649"/>
    </source>
</evidence>
<reference evidence="2" key="1">
    <citation type="submission" date="2021-06" db="EMBL/GenBank/DDBJ databases">
        <authorList>
            <person name="Kallberg Y."/>
            <person name="Tangrot J."/>
            <person name="Rosling A."/>
        </authorList>
    </citation>
    <scope>NUCLEOTIDE SEQUENCE</scope>
    <source>
        <strain evidence="2">MA453B</strain>
    </source>
</reference>
<proteinExistence type="predicted"/>
<keyword evidence="3" id="KW-1185">Reference proteome</keyword>
<accession>A0A9N9JBB1</accession>
<dbReference type="InterPro" id="IPR029063">
    <property type="entry name" value="SAM-dependent_MTases_sf"/>
</dbReference>
<organism evidence="2 3">
    <name type="scientific">Dentiscutata erythropus</name>
    <dbReference type="NCBI Taxonomy" id="1348616"/>
    <lineage>
        <taxon>Eukaryota</taxon>
        <taxon>Fungi</taxon>
        <taxon>Fungi incertae sedis</taxon>
        <taxon>Mucoromycota</taxon>
        <taxon>Glomeromycotina</taxon>
        <taxon>Glomeromycetes</taxon>
        <taxon>Diversisporales</taxon>
        <taxon>Gigasporaceae</taxon>
        <taxon>Dentiscutata</taxon>
    </lineage>
</organism>
<feature type="non-terminal residue" evidence="2">
    <location>
        <position position="257"/>
    </location>
</feature>
<dbReference type="SUPFAM" id="SSF53335">
    <property type="entry name" value="S-adenosyl-L-methionine-dependent methyltransferases"/>
    <property type="match status" value="1"/>
</dbReference>
<sequence>KSRREARNFDTNSQYIFSGIPKEFDREEESSGLWHSILRELFKGNFSSPIREKLNNGGLTILDIGCGLGTWLFEMSSDFKECQYIGVDLTSKQFISNKPKNVNFVTADITKGLPFRDESIDFVHIRNLVFDLRDEQWDSVIQDCTRILKPGGFIEVTEAEINSRNIGPIMEKFARKFADMMKANNLKNITHHERNFPLGTWCNDFGSAFKTYNLETLRSTVTRFGSKDVDNHLNELIAECNYHRTYFIVRKFFAQKI</sequence>
<dbReference type="AlphaFoldDB" id="A0A9N9JBB1"/>
<evidence type="ECO:0000313" key="2">
    <source>
        <dbReference type="EMBL" id="CAG8774231.1"/>
    </source>
</evidence>
<name>A0A9N9JBB1_9GLOM</name>
<dbReference type="Pfam" id="PF13649">
    <property type="entry name" value="Methyltransf_25"/>
    <property type="match status" value="1"/>
</dbReference>
<gene>
    <name evidence="2" type="ORF">DERYTH_LOCUS18993</name>
</gene>
<evidence type="ECO:0000313" key="3">
    <source>
        <dbReference type="Proteomes" id="UP000789405"/>
    </source>
</evidence>
<dbReference type="GO" id="GO:0008168">
    <property type="term" value="F:methyltransferase activity"/>
    <property type="evidence" value="ECO:0007669"/>
    <property type="project" value="TreeGrafter"/>
</dbReference>
<dbReference type="InterPro" id="IPR041698">
    <property type="entry name" value="Methyltransf_25"/>
</dbReference>
<comment type="caution">
    <text evidence="2">The sequence shown here is derived from an EMBL/GenBank/DDBJ whole genome shotgun (WGS) entry which is preliminary data.</text>
</comment>
<dbReference type="CDD" id="cd02440">
    <property type="entry name" value="AdoMet_MTases"/>
    <property type="match status" value="1"/>
</dbReference>
<dbReference type="OrthoDB" id="2013972at2759"/>
<dbReference type="PANTHER" id="PTHR43591">
    <property type="entry name" value="METHYLTRANSFERASE"/>
    <property type="match status" value="1"/>
</dbReference>
<dbReference type="EMBL" id="CAJVPY010020107">
    <property type="protein sequence ID" value="CAG8774231.1"/>
    <property type="molecule type" value="Genomic_DNA"/>
</dbReference>